<name>A0A9X2RV64_STRMQ</name>
<dbReference type="Pfam" id="PF12691">
    <property type="entry name" value="Phage_tail_terminator_6"/>
    <property type="match status" value="1"/>
</dbReference>
<organism evidence="1 2">
    <name type="scientific">Streptomyces malaysiensis subsp. samsunensis</name>
    <dbReference type="NCBI Taxonomy" id="459658"/>
    <lineage>
        <taxon>Bacteria</taxon>
        <taxon>Bacillati</taxon>
        <taxon>Actinomycetota</taxon>
        <taxon>Actinomycetes</taxon>
        <taxon>Kitasatosporales</taxon>
        <taxon>Streptomycetaceae</taxon>
        <taxon>Streptomyces</taxon>
        <taxon>Streptomyces violaceusniger group</taxon>
    </lineage>
</organism>
<protein>
    <submittedName>
        <fullName evidence="1">Minor capsid protein</fullName>
    </submittedName>
</protein>
<dbReference type="RefSeq" id="WP_257631085.1">
    <property type="nucleotide sequence ID" value="NZ_JANIIC010000011.1"/>
</dbReference>
<dbReference type="AlphaFoldDB" id="A0A9X2RV64"/>
<reference evidence="1" key="1">
    <citation type="submission" date="2022-06" db="EMBL/GenBank/DDBJ databases">
        <title>WGS of actinobacteria.</title>
        <authorList>
            <person name="Thawai C."/>
        </authorList>
    </citation>
    <scope>NUCLEOTIDE SEQUENCE</scope>
    <source>
        <strain evidence="1">DSM 42010</strain>
    </source>
</reference>
<accession>A0A9X2RV64</accession>
<evidence type="ECO:0000313" key="1">
    <source>
        <dbReference type="EMBL" id="MCQ8829860.1"/>
    </source>
</evidence>
<proteinExistence type="predicted"/>
<comment type="caution">
    <text evidence="1">The sequence shown here is derived from an EMBL/GenBank/DDBJ whole genome shotgun (WGS) entry which is preliminary data.</text>
</comment>
<evidence type="ECO:0000313" key="2">
    <source>
        <dbReference type="Proteomes" id="UP001142400"/>
    </source>
</evidence>
<sequence>MSPDLLDGLARYLDGLGLLDYDPTGTSGDTFIETMPSAPDKAVSLALYDGAPPEARDDADTPRLQVRVRGTADPRVSRTRCTALYRALHGLAGVELADGTWLTLAAARGTPAPLGPDSTGRHEHVVNFNLDVSGPTEP</sequence>
<dbReference type="EMBL" id="JANIIC010000011">
    <property type="protein sequence ID" value="MCQ8829860.1"/>
    <property type="molecule type" value="Genomic_DNA"/>
</dbReference>
<dbReference type="InterPro" id="IPR024411">
    <property type="entry name" value="Tail_terminator_phage"/>
</dbReference>
<gene>
    <name evidence="1" type="ORF">NQU54_12370</name>
</gene>
<keyword evidence="2" id="KW-1185">Reference proteome</keyword>
<dbReference type="Proteomes" id="UP001142400">
    <property type="component" value="Unassembled WGS sequence"/>
</dbReference>